<proteinExistence type="predicted"/>
<dbReference type="EMBL" id="HG937516">
    <property type="protein sequence ID" value="CDN40369.1"/>
    <property type="molecule type" value="Genomic_DNA"/>
</dbReference>
<keyword evidence="3" id="KW-1185">Reference proteome</keyword>
<name>A0A292IHE8_9MOLU</name>
<feature type="region of interest" description="Disordered" evidence="1">
    <location>
        <begin position="24"/>
        <end position="68"/>
    </location>
</feature>
<dbReference type="RefSeq" id="WP_343251713.1">
    <property type="nucleotide sequence ID" value="NZ_HG937516.1"/>
</dbReference>
<dbReference type="AlphaFoldDB" id="A0A292IHE8"/>
<sequence length="138" mass="16010">MSSQSSKKRKTFIDLLEDDIFSSTPTKTKNTDEINESTNKTIARTESEEIKNSNKISEKHDTESDYKTEKEDLKIVKKNLKKNTIIEAIDIVEEEPLVKGFHFYSNDRVMNKVKKLAKEKNIKLSKLITMILDKSIRD</sequence>
<reference evidence="2 3" key="1">
    <citation type="journal article" date="2015" name="Clin. Infect. Dis.">
        <title>Genomic Investigations unmask Mycoplasma amphoriforme, a new respiratory pathogen.</title>
        <authorList>
            <person name="Gillespie S.H."/>
            <person name="Ling C.L."/>
            <person name="Oravcova K."/>
            <person name="Pinheiro M."/>
            <person name="Wells L."/>
            <person name="Bryant J.M."/>
            <person name="McHugh T.D."/>
            <person name="Bebear C."/>
            <person name="Webster D."/>
            <person name="Harris S.R."/>
            <person name="Seth-Smith H.M."/>
            <person name="Thomson N.R."/>
        </authorList>
    </citation>
    <scope>NUCLEOTIDE SEQUENCE [LARGE SCALE GENOMIC DNA]</scope>
    <source>
        <strain evidence="2 3">A39</strain>
    </source>
</reference>
<accession>A0A292IHE8</accession>
<evidence type="ECO:0000313" key="3">
    <source>
        <dbReference type="Proteomes" id="UP000261764"/>
    </source>
</evidence>
<dbReference type="KEGG" id="mamp:MAMA39_02450"/>
<evidence type="ECO:0000313" key="2">
    <source>
        <dbReference type="EMBL" id="CDN40369.1"/>
    </source>
</evidence>
<feature type="compositionally biased region" description="Basic and acidic residues" evidence="1">
    <location>
        <begin position="43"/>
        <end position="68"/>
    </location>
</feature>
<dbReference type="Proteomes" id="UP000261764">
    <property type="component" value="Chromosome I"/>
</dbReference>
<organism evidence="2 3">
    <name type="scientific">Mycoplasma amphoriforme A39</name>
    <dbReference type="NCBI Taxonomy" id="572419"/>
    <lineage>
        <taxon>Bacteria</taxon>
        <taxon>Bacillati</taxon>
        <taxon>Mycoplasmatota</taxon>
        <taxon>Mollicutes</taxon>
        <taxon>Mycoplasmataceae</taxon>
        <taxon>Mycoplasma</taxon>
    </lineage>
</organism>
<gene>
    <name evidence="2" type="ORF">MAMA39_02450</name>
</gene>
<evidence type="ECO:0000256" key="1">
    <source>
        <dbReference type="SAM" id="MobiDB-lite"/>
    </source>
</evidence>
<protein>
    <submittedName>
        <fullName evidence="2">Uncharacterized protein</fullName>
    </submittedName>
</protein>